<dbReference type="EMBL" id="JBEZAE010000056">
    <property type="protein sequence ID" value="MEU7076033.1"/>
    <property type="molecule type" value="Genomic_DNA"/>
</dbReference>
<dbReference type="Pfam" id="PF11716">
    <property type="entry name" value="MDMPI_N"/>
    <property type="match status" value="1"/>
</dbReference>
<dbReference type="RefSeq" id="WP_358476709.1">
    <property type="nucleotide sequence ID" value="NZ_JBEZAE010000056.1"/>
</dbReference>
<accession>A0ABV3CMM2</accession>
<dbReference type="Proteomes" id="UP001551329">
    <property type="component" value="Unassembled WGS sequence"/>
</dbReference>
<organism evidence="2 3">
    <name type="scientific">Streptomyces narbonensis</name>
    <dbReference type="NCBI Taxonomy" id="67333"/>
    <lineage>
        <taxon>Bacteria</taxon>
        <taxon>Bacillati</taxon>
        <taxon>Actinomycetota</taxon>
        <taxon>Actinomycetes</taxon>
        <taxon>Kitasatosporales</taxon>
        <taxon>Streptomycetaceae</taxon>
        <taxon>Streptomyces</taxon>
    </lineage>
</organism>
<keyword evidence="3" id="KW-1185">Reference proteome</keyword>
<gene>
    <name evidence="2" type="ORF">AB0A88_38855</name>
</gene>
<dbReference type="Gene3D" id="3.30.1050.10">
    <property type="entry name" value="SCP2 sterol-binding domain"/>
    <property type="match status" value="1"/>
</dbReference>
<evidence type="ECO:0000259" key="1">
    <source>
        <dbReference type="Pfam" id="PF11716"/>
    </source>
</evidence>
<dbReference type="SUPFAM" id="SSF109854">
    <property type="entry name" value="DinB/YfiT-like putative metalloenzymes"/>
    <property type="match status" value="1"/>
</dbReference>
<dbReference type="InterPro" id="IPR024344">
    <property type="entry name" value="MDMPI_metal-binding"/>
</dbReference>
<keyword evidence="2" id="KW-0413">Isomerase</keyword>
<name>A0ABV3CMM2_9ACTN</name>
<dbReference type="GO" id="GO:0016853">
    <property type="term" value="F:isomerase activity"/>
    <property type="evidence" value="ECO:0007669"/>
    <property type="project" value="UniProtKB-KW"/>
</dbReference>
<dbReference type="Gene3D" id="1.20.120.450">
    <property type="entry name" value="dinb family like domain"/>
    <property type="match status" value="1"/>
</dbReference>
<evidence type="ECO:0000313" key="3">
    <source>
        <dbReference type="Proteomes" id="UP001551329"/>
    </source>
</evidence>
<dbReference type="SUPFAM" id="SSF55718">
    <property type="entry name" value="SCP-like"/>
    <property type="match status" value="1"/>
</dbReference>
<dbReference type="InterPro" id="IPR034660">
    <property type="entry name" value="DinB/YfiT-like"/>
</dbReference>
<feature type="domain" description="Mycothiol-dependent maleylpyruvate isomerase metal-binding" evidence="1">
    <location>
        <begin position="21"/>
        <end position="177"/>
    </location>
</feature>
<reference evidence="2 3" key="1">
    <citation type="submission" date="2024-06" db="EMBL/GenBank/DDBJ databases">
        <title>The Natural Products Discovery Center: Release of the First 8490 Sequenced Strains for Exploring Actinobacteria Biosynthetic Diversity.</title>
        <authorList>
            <person name="Kalkreuter E."/>
            <person name="Kautsar S.A."/>
            <person name="Yang D."/>
            <person name="Bader C.D."/>
            <person name="Teijaro C.N."/>
            <person name="Fluegel L."/>
            <person name="Davis C.M."/>
            <person name="Simpson J.R."/>
            <person name="Lauterbach L."/>
            <person name="Steele A.D."/>
            <person name="Gui C."/>
            <person name="Meng S."/>
            <person name="Li G."/>
            <person name="Viehrig K."/>
            <person name="Ye F."/>
            <person name="Su P."/>
            <person name="Kiefer A.F."/>
            <person name="Nichols A."/>
            <person name="Cepeda A.J."/>
            <person name="Yan W."/>
            <person name="Fan B."/>
            <person name="Jiang Y."/>
            <person name="Adhikari A."/>
            <person name="Zheng C.-J."/>
            <person name="Schuster L."/>
            <person name="Cowan T.M."/>
            <person name="Smanski M.J."/>
            <person name="Chevrette M.G."/>
            <person name="De Carvalho L.P.S."/>
            <person name="Shen B."/>
        </authorList>
    </citation>
    <scope>NUCLEOTIDE SEQUENCE [LARGE SCALE GENOMIC DNA]</scope>
    <source>
        <strain evidence="2 3">NPDC045974</strain>
    </source>
</reference>
<dbReference type="InterPro" id="IPR036527">
    <property type="entry name" value="SCP2_sterol-bd_dom_sf"/>
</dbReference>
<protein>
    <submittedName>
        <fullName evidence="2">Maleylpyruvate isomerase N-terminal domain-containing protein</fullName>
    </submittedName>
</protein>
<comment type="caution">
    <text evidence="2">The sequence shown here is derived from an EMBL/GenBank/DDBJ whole genome shotgun (WGS) entry which is preliminary data.</text>
</comment>
<proteinExistence type="predicted"/>
<sequence length="299" mass="31172">MGTVPIFDPVSEHQRTRAALAAAIPRLAQLLREVPDLDAASGVPRWSVGDVGAHLASVYLAYGSVVLANADAGARVDAGADAGAVDWASVLPSGDLPFVERIAAMNDTSVALLDGAGRARLGDLLAERGETFLRITEDLAPDAPVTAPWYGPEPTLTVAVVTGLMLSESLVHGLDIARGAGLPWSIGGDEASLVIGQSMPTMMSLALDTAKARGVRIAFDLVVKGGPRLAVVVDGGAMTVTRDAPPRAYDCRLTVDPAAFLLVSFRRTPVWKAVALGRMRAGGRRPWLATRLGDLVATP</sequence>
<evidence type="ECO:0000313" key="2">
    <source>
        <dbReference type="EMBL" id="MEU7076033.1"/>
    </source>
</evidence>